<evidence type="ECO:0000259" key="2">
    <source>
        <dbReference type="Pfam" id="PF13460"/>
    </source>
</evidence>
<dbReference type="PANTHER" id="PTHR43162">
    <property type="match status" value="1"/>
</dbReference>
<gene>
    <name evidence="3" type="ORF">G6045_15570</name>
</gene>
<evidence type="ECO:0000313" key="3">
    <source>
        <dbReference type="EMBL" id="NGO77070.1"/>
    </source>
</evidence>
<protein>
    <submittedName>
        <fullName evidence="3">SDR family oxidoreductase</fullName>
    </submittedName>
</protein>
<dbReference type="Pfam" id="PF13460">
    <property type="entry name" value="NAD_binding_10"/>
    <property type="match status" value="1"/>
</dbReference>
<sequence length="283" mass="30365">MSTILVTGATGTLGKPLTRLLRDAGHDVRAMSRRSDWWAADLLTGAGLGQATAGADVVVHCATTPKKGADVEAAQNLIAAAKKAEVRHLVYVSIVGVDAVPLGYYRGKHQVERLIEDSGIGWTTLRATQFHDLVVQVLEALAKPPVMLIPKDGRTQPIAVDEVAARIAELAQGDPLGRVDDMGGPEVFTLRQLAEKYLAAVGKSRRIVEVPLAGKTYQGFVHGGHLAPERAVGKGTFDEYLAEYVRKDSRPPLDAYRKDSPSPQDAYRKDSPPPQDSEGNSAS</sequence>
<dbReference type="InterPro" id="IPR016040">
    <property type="entry name" value="NAD(P)-bd_dom"/>
</dbReference>
<feature type="compositionally biased region" description="Basic and acidic residues" evidence="1">
    <location>
        <begin position="248"/>
        <end position="271"/>
    </location>
</feature>
<dbReference type="PANTHER" id="PTHR43162:SF1">
    <property type="entry name" value="PRESTALK A DIFFERENTIATION PROTEIN A"/>
    <property type="match status" value="1"/>
</dbReference>
<comment type="caution">
    <text evidence="3">The sequence shown here is derived from an EMBL/GenBank/DDBJ whole genome shotgun (WGS) entry which is preliminary data.</text>
</comment>
<accession>A0A6G4XJR4</accession>
<evidence type="ECO:0000256" key="1">
    <source>
        <dbReference type="SAM" id="MobiDB-lite"/>
    </source>
</evidence>
<dbReference type="Proteomes" id="UP000481109">
    <property type="component" value="Unassembled WGS sequence"/>
</dbReference>
<dbReference type="InterPro" id="IPR051604">
    <property type="entry name" value="Ergot_Alk_Oxidoreductase"/>
</dbReference>
<proteinExistence type="predicted"/>
<dbReference type="RefSeq" id="WP_165332541.1">
    <property type="nucleotide sequence ID" value="NZ_JAAKZW010000053.1"/>
</dbReference>
<dbReference type="InterPro" id="IPR036291">
    <property type="entry name" value="NAD(P)-bd_dom_sf"/>
</dbReference>
<name>A0A6G4XJR4_9ACTN</name>
<dbReference type="SUPFAM" id="SSF51735">
    <property type="entry name" value="NAD(P)-binding Rossmann-fold domains"/>
    <property type="match status" value="1"/>
</dbReference>
<keyword evidence="4" id="KW-1185">Reference proteome</keyword>
<dbReference type="AlphaFoldDB" id="A0A6G4XJR4"/>
<feature type="region of interest" description="Disordered" evidence="1">
    <location>
        <begin position="248"/>
        <end position="283"/>
    </location>
</feature>
<dbReference type="Gene3D" id="3.40.50.720">
    <property type="entry name" value="NAD(P)-binding Rossmann-like Domain"/>
    <property type="match status" value="1"/>
</dbReference>
<reference evidence="3 4" key="1">
    <citation type="submission" date="2020-02" db="EMBL/GenBank/DDBJ databases">
        <title>Whole-genome analyses of novel actinobacteria.</title>
        <authorList>
            <person name="Sahin N."/>
            <person name="Tokatli A."/>
        </authorList>
    </citation>
    <scope>NUCLEOTIDE SEQUENCE [LARGE SCALE GENOMIC DNA]</scope>
    <source>
        <strain evidence="3 4">YC504</strain>
    </source>
</reference>
<feature type="domain" description="NAD(P)-binding" evidence="2">
    <location>
        <begin position="8"/>
        <end position="132"/>
    </location>
</feature>
<organism evidence="3 4">
    <name type="scientific">Streptomyces mesophilus</name>
    <dbReference type="NCBI Taxonomy" id="1775132"/>
    <lineage>
        <taxon>Bacteria</taxon>
        <taxon>Bacillati</taxon>
        <taxon>Actinomycetota</taxon>
        <taxon>Actinomycetes</taxon>
        <taxon>Kitasatosporales</taxon>
        <taxon>Streptomycetaceae</taxon>
        <taxon>Streptomyces</taxon>
    </lineage>
</organism>
<dbReference type="EMBL" id="JAAKZW010000053">
    <property type="protein sequence ID" value="NGO77070.1"/>
    <property type="molecule type" value="Genomic_DNA"/>
</dbReference>
<evidence type="ECO:0000313" key="4">
    <source>
        <dbReference type="Proteomes" id="UP000481109"/>
    </source>
</evidence>